<evidence type="ECO:0000256" key="1">
    <source>
        <dbReference type="ARBA" id="ARBA00001974"/>
    </source>
</evidence>
<dbReference type="GO" id="GO:0009252">
    <property type="term" value="P:peptidoglycan biosynthetic process"/>
    <property type="evidence" value="ECO:0007669"/>
    <property type="project" value="UniProtKB-UniRule"/>
</dbReference>
<comment type="pathway">
    <text evidence="4 19">Cell wall biogenesis; peptidoglycan biosynthesis.</text>
</comment>
<dbReference type="RefSeq" id="WP_158863667.1">
    <property type="nucleotide sequence ID" value="NZ_CP046401.1"/>
</dbReference>
<dbReference type="Proteomes" id="UP000428260">
    <property type="component" value="Chromosome"/>
</dbReference>
<keyword evidence="8 19" id="KW-0132">Cell division</keyword>
<keyword evidence="10 19" id="KW-0274">FAD</keyword>
<dbReference type="AlphaFoldDB" id="A0A6I6JS87"/>
<feature type="active site" evidence="19">
    <location>
        <position position="334"/>
    </location>
</feature>
<dbReference type="EC" id="1.3.1.98" evidence="5 19"/>
<evidence type="ECO:0000256" key="8">
    <source>
        <dbReference type="ARBA" id="ARBA00022618"/>
    </source>
</evidence>
<dbReference type="InterPro" id="IPR036318">
    <property type="entry name" value="FAD-bd_PCMH-like_sf"/>
</dbReference>
<evidence type="ECO:0000256" key="4">
    <source>
        <dbReference type="ARBA" id="ARBA00004752"/>
    </source>
</evidence>
<evidence type="ECO:0000256" key="6">
    <source>
        <dbReference type="ARBA" id="ARBA00015188"/>
    </source>
</evidence>
<gene>
    <name evidence="19 21" type="primary">murB</name>
    <name evidence="21" type="ORF">GM418_04735</name>
</gene>
<evidence type="ECO:0000256" key="10">
    <source>
        <dbReference type="ARBA" id="ARBA00022827"/>
    </source>
</evidence>
<comment type="function">
    <text evidence="2 19">Cell wall formation.</text>
</comment>
<dbReference type="GO" id="GO:0071555">
    <property type="term" value="P:cell wall organization"/>
    <property type="evidence" value="ECO:0007669"/>
    <property type="project" value="UniProtKB-KW"/>
</dbReference>
<dbReference type="NCBIfam" id="NF010478">
    <property type="entry name" value="PRK13903.1"/>
    <property type="match status" value="1"/>
</dbReference>
<dbReference type="InterPro" id="IPR003170">
    <property type="entry name" value="MurB"/>
</dbReference>
<dbReference type="GO" id="GO:0071949">
    <property type="term" value="F:FAD binding"/>
    <property type="evidence" value="ECO:0007669"/>
    <property type="project" value="InterPro"/>
</dbReference>
<evidence type="ECO:0000256" key="12">
    <source>
        <dbReference type="ARBA" id="ARBA00022960"/>
    </source>
</evidence>
<sequence>MIRFFENYSLQPFNTFNIEAKAKYFFEFTEIADLTVFLQSNESWKEEKILVVGEGSNILFLEDFEGLVIHPNIPGVYAINEDRQNIWMEVGAGEIWDEFVKYCVDAQLGGIENLSLIPGTVGAAPVQNIGAYGQEVSEVIEKVKGYDLEKNEAVEFSNQECRFSYRNSIFKQELKNRFVITSVVFKLDKFPEFRLDYSNLEAKVSEKGVISLENIKKAVDEIRSSKLPDVKELGSAGSFFKNPLVEMDKAEEIEKEFGEIPVYRAGDGKVKIAAGWLVEKAGWKGFRDGDVGVHEKQALVLVNYGKATGKQIYELSEKIKQSVLDKFGVELEREVNCI</sequence>
<dbReference type="InterPro" id="IPR016169">
    <property type="entry name" value="FAD-bd_PCMH_sub2"/>
</dbReference>
<dbReference type="NCBIfam" id="TIGR00179">
    <property type="entry name" value="murB"/>
    <property type="match status" value="1"/>
</dbReference>
<dbReference type="PROSITE" id="PS51387">
    <property type="entry name" value="FAD_PCMH"/>
    <property type="match status" value="1"/>
</dbReference>
<dbReference type="GO" id="GO:0008360">
    <property type="term" value="P:regulation of cell shape"/>
    <property type="evidence" value="ECO:0007669"/>
    <property type="project" value="UniProtKB-KW"/>
</dbReference>
<dbReference type="InterPro" id="IPR036635">
    <property type="entry name" value="MurB_C_sf"/>
</dbReference>
<evidence type="ECO:0000256" key="17">
    <source>
        <dbReference type="ARBA" id="ARBA00031026"/>
    </source>
</evidence>
<comment type="cofactor">
    <cofactor evidence="1 19">
        <name>FAD</name>
        <dbReference type="ChEBI" id="CHEBI:57692"/>
    </cofactor>
</comment>
<dbReference type="InterPro" id="IPR016167">
    <property type="entry name" value="FAD-bd_PCMH_sub1"/>
</dbReference>
<comment type="catalytic activity">
    <reaction evidence="18 19">
        <text>UDP-N-acetyl-alpha-D-muramate + NADP(+) = UDP-N-acetyl-3-O-(1-carboxyvinyl)-alpha-D-glucosamine + NADPH + H(+)</text>
        <dbReference type="Rhea" id="RHEA:12248"/>
        <dbReference type="ChEBI" id="CHEBI:15378"/>
        <dbReference type="ChEBI" id="CHEBI:57783"/>
        <dbReference type="ChEBI" id="CHEBI:58349"/>
        <dbReference type="ChEBI" id="CHEBI:68483"/>
        <dbReference type="ChEBI" id="CHEBI:70757"/>
        <dbReference type="EC" id="1.3.1.98"/>
    </reaction>
</comment>
<evidence type="ECO:0000256" key="7">
    <source>
        <dbReference type="ARBA" id="ARBA00022490"/>
    </source>
</evidence>
<accession>A0A6I6JS87</accession>
<feature type="active site" description="Proton donor" evidence="19">
    <location>
        <position position="238"/>
    </location>
</feature>
<dbReference type="EMBL" id="CP046401">
    <property type="protein sequence ID" value="QGY42987.1"/>
    <property type="molecule type" value="Genomic_DNA"/>
</dbReference>
<dbReference type="Gene3D" id="3.30.43.10">
    <property type="entry name" value="Uridine Diphospho-n-acetylenolpyruvylglucosamine Reductase, domain 2"/>
    <property type="match status" value="1"/>
</dbReference>
<dbReference type="InterPro" id="IPR006094">
    <property type="entry name" value="Oxid_FAD_bind_N"/>
</dbReference>
<comment type="similarity">
    <text evidence="19">Belongs to the MurB family.</text>
</comment>
<keyword evidence="9 19" id="KW-0285">Flavoprotein</keyword>
<dbReference type="Gene3D" id="3.90.78.10">
    <property type="entry name" value="UDP-N-acetylenolpyruvoylglucosamine reductase, C-terminal domain"/>
    <property type="match status" value="1"/>
</dbReference>
<reference evidence="21 22" key="1">
    <citation type="submission" date="2019-11" db="EMBL/GenBank/DDBJ databases">
        <authorList>
            <person name="Zheng R.K."/>
            <person name="Sun C.M."/>
        </authorList>
    </citation>
    <scope>NUCLEOTIDE SEQUENCE [LARGE SCALE GENOMIC DNA]</scope>
    <source>
        <strain evidence="21 22">WC007</strain>
    </source>
</reference>
<dbReference type="SUPFAM" id="SSF56176">
    <property type="entry name" value="FAD-binding/transporter-associated domain-like"/>
    <property type="match status" value="1"/>
</dbReference>
<evidence type="ECO:0000256" key="2">
    <source>
        <dbReference type="ARBA" id="ARBA00003921"/>
    </source>
</evidence>
<keyword evidence="14 19" id="KW-0560">Oxidoreductase</keyword>
<comment type="subcellular location">
    <subcellularLocation>
        <location evidence="3 19">Cytoplasm</location>
    </subcellularLocation>
</comment>
<dbReference type="GO" id="GO:0008762">
    <property type="term" value="F:UDP-N-acetylmuramate dehydrogenase activity"/>
    <property type="evidence" value="ECO:0007669"/>
    <property type="project" value="UniProtKB-UniRule"/>
</dbReference>
<organism evidence="21 22">
    <name type="scientific">Maribellus comscasis</name>
    <dbReference type="NCBI Taxonomy" id="2681766"/>
    <lineage>
        <taxon>Bacteria</taxon>
        <taxon>Pseudomonadati</taxon>
        <taxon>Bacteroidota</taxon>
        <taxon>Bacteroidia</taxon>
        <taxon>Marinilabiliales</taxon>
        <taxon>Prolixibacteraceae</taxon>
        <taxon>Maribellus</taxon>
    </lineage>
</organism>
<keyword evidence="15 19" id="KW-0131">Cell cycle</keyword>
<dbReference type="InterPro" id="IPR011601">
    <property type="entry name" value="MurB_C"/>
</dbReference>
<keyword evidence="13 19" id="KW-0573">Peptidoglycan synthesis</keyword>
<protein>
    <recommendedName>
        <fullName evidence="6 19">UDP-N-acetylenolpyruvoylglucosamine reductase</fullName>
        <ecNumber evidence="5 19">1.3.1.98</ecNumber>
    </recommendedName>
    <alternativeName>
        <fullName evidence="17 19">UDP-N-acetylmuramate dehydrogenase</fullName>
    </alternativeName>
</protein>
<evidence type="ECO:0000256" key="15">
    <source>
        <dbReference type="ARBA" id="ARBA00023306"/>
    </source>
</evidence>
<evidence type="ECO:0000256" key="19">
    <source>
        <dbReference type="HAMAP-Rule" id="MF_00037"/>
    </source>
</evidence>
<keyword evidence="22" id="KW-1185">Reference proteome</keyword>
<dbReference type="UniPathway" id="UPA00219"/>
<dbReference type="KEGG" id="mcos:GM418_04735"/>
<evidence type="ECO:0000256" key="5">
    <source>
        <dbReference type="ARBA" id="ARBA00012518"/>
    </source>
</evidence>
<dbReference type="Pfam" id="PF02873">
    <property type="entry name" value="MurB_C"/>
    <property type="match status" value="1"/>
</dbReference>
<evidence type="ECO:0000313" key="21">
    <source>
        <dbReference type="EMBL" id="QGY42987.1"/>
    </source>
</evidence>
<dbReference type="NCBIfam" id="NF000755">
    <property type="entry name" value="PRK00046.1"/>
    <property type="match status" value="1"/>
</dbReference>
<name>A0A6I6JS87_9BACT</name>
<feature type="active site" evidence="19">
    <location>
        <position position="166"/>
    </location>
</feature>
<evidence type="ECO:0000256" key="11">
    <source>
        <dbReference type="ARBA" id="ARBA00022857"/>
    </source>
</evidence>
<dbReference type="Gene3D" id="3.30.465.10">
    <property type="match status" value="1"/>
</dbReference>
<dbReference type="PANTHER" id="PTHR21071:SF4">
    <property type="entry name" value="UDP-N-ACETYLENOLPYRUVOYLGLUCOSAMINE REDUCTASE"/>
    <property type="match status" value="1"/>
</dbReference>
<dbReference type="SUPFAM" id="SSF56194">
    <property type="entry name" value="Uridine diphospho-N-Acetylenolpyruvylglucosamine reductase, MurB, C-terminal domain"/>
    <property type="match status" value="1"/>
</dbReference>
<evidence type="ECO:0000256" key="13">
    <source>
        <dbReference type="ARBA" id="ARBA00022984"/>
    </source>
</evidence>
<dbReference type="GO" id="GO:0005829">
    <property type="term" value="C:cytosol"/>
    <property type="evidence" value="ECO:0007669"/>
    <property type="project" value="TreeGrafter"/>
</dbReference>
<evidence type="ECO:0000256" key="14">
    <source>
        <dbReference type="ARBA" id="ARBA00023002"/>
    </source>
</evidence>
<dbReference type="PANTHER" id="PTHR21071">
    <property type="entry name" value="UDP-N-ACETYLENOLPYRUVOYLGLUCOSAMINE REDUCTASE"/>
    <property type="match status" value="1"/>
</dbReference>
<dbReference type="Pfam" id="PF01565">
    <property type="entry name" value="FAD_binding_4"/>
    <property type="match status" value="1"/>
</dbReference>
<dbReference type="HAMAP" id="MF_00037">
    <property type="entry name" value="MurB"/>
    <property type="match status" value="1"/>
</dbReference>
<evidence type="ECO:0000313" key="22">
    <source>
        <dbReference type="Proteomes" id="UP000428260"/>
    </source>
</evidence>
<keyword evidence="12 19" id="KW-0133">Cell shape</keyword>
<keyword evidence="16 19" id="KW-0961">Cell wall biogenesis/degradation</keyword>
<evidence type="ECO:0000256" key="9">
    <source>
        <dbReference type="ARBA" id="ARBA00022630"/>
    </source>
</evidence>
<dbReference type="GO" id="GO:0051301">
    <property type="term" value="P:cell division"/>
    <property type="evidence" value="ECO:0007669"/>
    <property type="project" value="UniProtKB-KW"/>
</dbReference>
<feature type="domain" description="FAD-binding PCMH-type" evidence="20">
    <location>
        <begin position="17"/>
        <end position="190"/>
    </location>
</feature>
<evidence type="ECO:0000259" key="20">
    <source>
        <dbReference type="PROSITE" id="PS51387"/>
    </source>
</evidence>
<dbReference type="InterPro" id="IPR016166">
    <property type="entry name" value="FAD-bd_PCMH"/>
</dbReference>
<proteinExistence type="inferred from homology"/>
<keyword evidence="11 19" id="KW-0521">NADP</keyword>
<evidence type="ECO:0000256" key="16">
    <source>
        <dbReference type="ARBA" id="ARBA00023316"/>
    </source>
</evidence>
<evidence type="ECO:0000256" key="18">
    <source>
        <dbReference type="ARBA" id="ARBA00048914"/>
    </source>
</evidence>
<evidence type="ECO:0000256" key="3">
    <source>
        <dbReference type="ARBA" id="ARBA00004496"/>
    </source>
</evidence>
<keyword evidence="7 19" id="KW-0963">Cytoplasm</keyword>